<feature type="domain" description="Histidine kinase" evidence="13">
    <location>
        <begin position="472"/>
        <end position="591"/>
    </location>
</feature>
<dbReference type="SMART" id="SM00304">
    <property type="entry name" value="HAMP"/>
    <property type="match status" value="1"/>
</dbReference>
<dbReference type="InterPro" id="IPR005467">
    <property type="entry name" value="His_kinase_dom"/>
</dbReference>
<evidence type="ECO:0000256" key="10">
    <source>
        <dbReference type="ARBA" id="ARBA00023012"/>
    </source>
</evidence>
<feature type="domain" description="HAMP" evidence="14">
    <location>
        <begin position="313"/>
        <end position="365"/>
    </location>
</feature>
<evidence type="ECO:0000256" key="5">
    <source>
        <dbReference type="ARBA" id="ARBA00022553"/>
    </source>
</evidence>
<keyword evidence="4" id="KW-1003">Cell membrane</keyword>
<evidence type="ECO:0000259" key="14">
    <source>
        <dbReference type="PROSITE" id="PS50885"/>
    </source>
</evidence>
<comment type="catalytic activity">
    <reaction evidence="1">
        <text>ATP + protein L-histidine = ADP + protein N-phospho-L-histidine.</text>
        <dbReference type="EC" id="2.7.13.3"/>
    </reaction>
</comment>
<dbReference type="InterPro" id="IPR036890">
    <property type="entry name" value="HATPase_C_sf"/>
</dbReference>
<dbReference type="InterPro" id="IPR003660">
    <property type="entry name" value="HAMP_dom"/>
</dbReference>
<keyword evidence="12" id="KW-0812">Transmembrane</keyword>
<dbReference type="EMBL" id="QMFB01000035">
    <property type="protein sequence ID" value="RAV11905.1"/>
    <property type="molecule type" value="Genomic_DNA"/>
</dbReference>
<evidence type="ECO:0000256" key="11">
    <source>
        <dbReference type="ARBA" id="ARBA00023136"/>
    </source>
</evidence>
<evidence type="ECO:0000256" key="4">
    <source>
        <dbReference type="ARBA" id="ARBA00022475"/>
    </source>
</evidence>
<dbReference type="Pfam" id="PF02518">
    <property type="entry name" value="HATPase_c"/>
    <property type="match status" value="1"/>
</dbReference>
<dbReference type="GO" id="GO:0005886">
    <property type="term" value="C:plasma membrane"/>
    <property type="evidence" value="ECO:0007669"/>
    <property type="project" value="UniProtKB-SubCell"/>
</dbReference>
<dbReference type="Pfam" id="PF00672">
    <property type="entry name" value="HAMP"/>
    <property type="match status" value="1"/>
</dbReference>
<evidence type="ECO:0000256" key="1">
    <source>
        <dbReference type="ARBA" id="ARBA00000085"/>
    </source>
</evidence>
<dbReference type="InterPro" id="IPR050640">
    <property type="entry name" value="Bact_2-comp_sensor_kinase"/>
</dbReference>
<dbReference type="PROSITE" id="PS50109">
    <property type="entry name" value="HIS_KIN"/>
    <property type="match status" value="1"/>
</dbReference>
<keyword evidence="12" id="KW-1133">Transmembrane helix</keyword>
<dbReference type="CDD" id="cd06225">
    <property type="entry name" value="HAMP"/>
    <property type="match status" value="1"/>
</dbReference>
<dbReference type="PANTHER" id="PTHR34220">
    <property type="entry name" value="SENSOR HISTIDINE KINASE YPDA"/>
    <property type="match status" value="1"/>
</dbReference>
<keyword evidence="6" id="KW-0808">Transferase</keyword>
<feature type="transmembrane region" description="Helical" evidence="12">
    <location>
        <begin position="291"/>
        <end position="312"/>
    </location>
</feature>
<evidence type="ECO:0000256" key="7">
    <source>
        <dbReference type="ARBA" id="ARBA00022741"/>
    </source>
</evidence>
<sequence>MQRFFKWLRQTYAQKIQLRLTFYFLLILLPLVIVSLYVNFRSQNILLERTVERTTAALASSMDYMELSLENIQIMSTVTASDNNLLRKLSSVRPVLDAEAYITFAEVMTELVHLTSINQMVSHASLFHSPSQMLLTADRGGKRLKDAQVLDNLRKLAVRCGTGIMYIMPDYPLAEGQTFGSVIGTDSISLIRVMDLNNPDREPSLLVLSLNKTRLVDLIESLLPSPNAQIYLYTNKRELIASAGSYGARIADFEAEIPGMLALKAHSPENWTLLLLQPEKELWKEVEETRLFTYIIIAVSVFLALLIAWAVYSGIAHPVQRLWKGMNAAGRGDFNVRLDNDRIDEIGSLTRAFNKMVGDQKELIENHYEQHLRLSNTELKFLQSQINPHFLYNTLDSIYRAAQNYEASEISEMVLNLSRFFRLSLSKGRDTFTVEETVTHLHYYIRIQQLRFLEAFTVRYELQEESKPVHVLKLLLQPLVENAILYGLENKADGELSISSRVEEEFLILSVKDNGAGISKERMEYIREQLGPLSDANAGLLSFSEANPSDVYGLRNVYSRIKLFYGDRAELTIDSVEGERTIVELKLPLEHCRESFDLKPLRNIQHEVHEHESVDR</sequence>
<dbReference type="PROSITE" id="PS50885">
    <property type="entry name" value="HAMP"/>
    <property type="match status" value="1"/>
</dbReference>
<evidence type="ECO:0000256" key="3">
    <source>
        <dbReference type="ARBA" id="ARBA00012438"/>
    </source>
</evidence>
<dbReference type="SUPFAM" id="SSF55874">
    <property type="entry name" value="ATPase domain of HSP90 chaperone/DNA topoisomerase II/histidine kinase"/>
    <property type="match status" value="1"/>
</dbReference>
<dbReference type="OrthoDB" id="9776552at2"/>
<feature type="transmembrane region" description="Helical" evidence="12">
    <location>
        <begin position="20"/>
        <end position="40"/>
    </location>
</feature>
<dbReference type="GO" id="GO:0005524">
    <property type="term" value="F:ATP binding"/>
    <property type="evidence" value="ECO:0007669"/>
    <property type="project" value="UniProtKB-KW"/>
</dbReference>
<keyword evidence="11 12" id="KW-0472">Membrane</keyword>
<evidence type="ECO:0000256" key="8">
    <source>
        <dbReference type="ARBA" id="ARBA00022777"/>
    </source>
</evidence>
<reference evidence="15 16" key="1">
    <citation type="journal article" date="2009" name="Int. J. Syst. Evol. Microbiol.">
        <title>Paenibacillus contaminans sp. nov., isolated from a contaminated laboratory plate.</title>
        <authorList>
            <person name="Chou J.H."/>
            <person name="Lee J.H."/>
            <person name="Lin M.C."/>
            <person name="Chang P.S."/>
            <person name="Arun A.B."/>
            <person name="Young C.C."/>
            <person name="Chen W.M."/>
        </authorList>
    </citation>
    <scope>NUCLEOTIDE SEQUENCE [LARGE SCALE GENOMIC DNA]</scope>
    <source>
        <strain evidence="15 16">CKOBP-6</strain>
    </source>
</reference>
<keyword evidence="10" id="KW-0902">Two-component regulatory system</keyword>
<dbReference type="InterPro" id="IPR010559">
    <property type="entry name" value="Sig_transdc_His_kin_internal"/>
</dbReference>
<keyword evidence="9" id="KW-0067">ATP-binding</keyword>
<dbReference type="PANTHER" id="PTHR34220:SF7">
    <property type="entry name" value="SENSOR HISTIDINE KINASE YPDA"/>
    <property type="match status" value="1"/>
</dbReference>
<evidence type="ECO:0000256" key="2">
    <source>
        <dbReference type="ARBA" id="ARBA00004651"/>
    </source>
</evidence>
<dbReference type="Proteomes" id="UP000250369">
    <property type="component" value="Unassembled WGS sequence"/>
</dbReference>
<evidence type="ECO:0000256" key="12">
    <source>
        <dbReference type="SAM" id="Phobius"/>
    </source>
</evidence>
<accession>A0A329LVA5</accession>
<protein>
    <recommendedName>
        <fullName evidence="3">histidine kinase</fullName>
        <ecNumber evidence="3">2.7.13.3</ecNumber>
    </recommendedName>
</protein>
<name>A0A329LVA5_9BACL</name>
<evidence type="ECO:0000313" key="16">
    <source>
        <dbReference type="Proteomes" id="UP000250369"/>
    </source>
</evidence>
<gene>
    <name evidence="15" type="ORF">DQG23_35595</name>
</gene>
<comment type="caution">
    <text evidence="15">The sequence shown here is derived from an EMBL/GenBank/DDBJ whole genome shotgun (WGS) entry which is preliminary data.</text>
</comment>
<comment type="subcellular location">
    <subcellularLocation>
        <location evidence="2">Cell membrane</location>
        <topology evidence="2">Multi-pass membrane protein</topology>
    </subcellularLocation>
</comment>
<proteinExistence type="predicted"/>
<dbReference type="InterPro" id="IPR003594">
    <property type="entry name" value="HATPase_dom"/>
</dbReference>
<dbReference type="Gene3D" id="3.30.565.10">
    <property type="entry name" value="Histidine kinase-like ATPase, C-terminal domain"/>
    <property type="match status" value="1"/>
</dbReference>
<evidence type="ECO:0000313" key="15">
    <source>
        <dbReference type="EMBL" id="RAV11905.1"/>
    </source>
</evidence>
<keyword evidence="16" id="KW-1185">Reference proteome</keyword>
<dbReference type="AlphaFoldDB" id="A0A329LVA5"/>
<keyword evidence="5" id="KW-0597">Phosphoprotein</keyword>
<organism evidence="15 16">
    <name type="scientific">Paenibacillus contaminans</name>
    <dbReference type="NCBI Taxonomy" id="450362"/>
    <lineage>
        <taxon>Bacteria</taxon>
        <taxon>Bacillati</taxon>
        <taxon>Bacillota</taxon>
        <taxon>Bacilli</taxon>
        <taxon>Bacillales</taxon>
        <taxon>Paenibacillaceae</taxon>
        <taxon>Paenibacillus</taxon>
    </lineage>
</organism>
<dbReference type="EC" id="2.7.13.3" evidence="3"/>
<dbReference type="Gene3D" id="6.10.340.10">
    <property type="match status" value="1"/>
</dbReference>
<dbReference type="Pfam" id="PF06580">
    <property type="entry name" value="His_kinase"/>
    <property type="match status" value="1"/>
</dbReference>
<evidence type="ECO:0000259" key="13">
    <source>
        <dbReference type="PROSITE" id="PS50109"/>
    </source>
</evidence>
<dbReference type="GO" id="GO:0000155">
    <property type="term" value="F:phosphorelay sensor kinase activity"/>
    <property type="evidence" value="ECO:0007669"/>
    <property type="project" value="InterPro"/>
</dbReference>
<evidence type="ECO:0000256" key="6">
    <source>
        <dbReference type="ARBA" id="ARBA00022679"/>
    </source>
</evidence>
<evidence type="ECO:0000256" key="9">
    <source>
        <dbReference type="ARBA" id="ARBA00022840"/>
    </source>
</evidence>
<keyword evidence="8 15" id="KW-0418">Kinase</keyword>
<keyword evidence="7" id="KW-0547">Nucleotide-binding</keyword>
<dbReference type="SUPFAM" id="SSF158472">
    <property type="entry name" value="HAMP domain-like"/>
    <property type="match status" value="1"/>
</dbReference>